<evidence type="ECO:0000256" key="2">
    <source>
        <dbReference type="PROSITE-ProRule" id="PRU00335"/>
    </source>
</evidence>
<evidence type="ECO:0000259" key="3">
    <source>
        <dbReference type="PROSITE" id="PS50977"/>
    </source>
</evidence>
<evidence type="ECO:0000256" key="1">
    <source>
        <dbReference type="ARBA" id="ARBA00023125"/>
    </source>
</evidence>
<dbReference type="PANTHER" id="PTHR43479:SF11">
    <property type="entry name" value="ACREF_ENVCD OPERON REPRESSOR-RELATED"/>
    <property type="match status" value="1"/>
</dbReference>
<dbReference type="PROSITE" id="PS50977">
    <property type="entry name" value="HTH_TETR_2"/>
    <property type="match status" value="1"/>
</dbReference>
<proteinExistence type="predicted"/>
<evidence type="ECO:0000313" key="4">
    <source>
        <dbReference type="EMBL" id="WAJ22937.1"/>
    </source>
</evidence>
<feature type="domain" description="HTH tetR-type" evidence="3">
    <location>
        <begin position="8"/>
        <end position="68"/>
    </location>
</feature>
<reference evidence="4" key="1">
    <citation type="submission" date="2022-11" db="EMBL/GenBank/DDBJ databases">
        <title>Lacrimispora xylanolytica sy1, complete genome.</title>
        <authorList>
            <person name="Choi S."/>
        </authorList>
    </citation>
    <scope>NUCLEOTIDE SEQUENCE</scope>
    <source>
        <strain evidence="4">Sy1</strain>
    </source>
</reference>
<dbReference type="InterPro" id="IPR023772">
    <property type="entry name" value="DNA-bd_HTH_TetR-type_CS"/>
</dbReference>
<dbReference type="RefSeq" id="WP_268114568.1">
    <property type="nucleotide sequence ID" value="NZ_CP113524.1"/>
</dbReference>
<accession>A0ABY7A8X8</accession>
<gene>
    <name evidence="4" type="ORF">OW255_15385</name>
</gene>
<organism evidence="4 5">
    <name type="scientific">Lacrimispora xylanolytica</name>
    <dbReference type="NCBI Taxonomy" id="29375"/>
    <lineage>
        <taxon>Bacteria</taxon>
        <taxon>Bacillati</taxon>
        <taxon>Bacillota</taxon>
        <taxon>Clostridia</taxon>
        <taxon>Lachnospirales</taxon>
        <taxon>Lachnospiraceae</taxon>
        <taxon>Lacrimispora</taxon>
    </lineage>
</organism>
<dbReference type="Pfam" id="PF00440">
    <property type="entry name" value="TetR_N"/>
    <property type="match status" value="1"/>
</dbReference>
<dbReference type="PANTHER" id="PTHR43479">
    <property type="entry name" value="ACREF/ENVCD OPERON REPRESSOR-RELATED"/>
    <property type="match status" value="1"/>
</dbReference>
<keyword evidence="5" id="KW-1185">Reference proteome</keyword>
<sequence>MGRNKYPEQTLEKILDASTKLFIEKGYEQTSIQDILDTLSLSKGGLYHHFKSKEEILSAVMKRRAQYIADMLEELLGSIKADNAKEKLKKILYHLSTDAKTHMLDSVLSSQISNPYFVVSGLQTVVNLDARIIGTLIEEGVREGSLQTEQPVLCAEVFLLLLNFWLNPALFGRNYEETEERLNYLQSVMCSLGLDIVDKAFIDNVMSGYKQMGVF</sequence>
<dbReference type="PROSITE" id="PS01081">
    <property type="entry name" value="HTH_TETR_1"/>
    <property type="match status" value="1"/>
</dbReference>
<evidence type="ECO:0000313" key="5">
    <source>
        <dbReference type="Proteomes" id="UP001163115"/>
    </source>
</evidence>
<dbReference type="InterPro" id="IPR009057">
    <property type="entry name" value="Homeodomain-like_sf"/>
</dbReference>
<dbReference type="InterPro" id="IPR001647">
    <property type="entry name" value="HTH_TetR"/>
</dbReference>
<name>A0ABY7A8X8_9FIRM</name>
<dbReference type="SUPFAM" id="SSF46689">
    <property type="entry name" value="Homeodomain-like"/>
    <property type="match status" value="1"/>
</dbReference>
<dbReference type="InterPro" id="IPR050624">
    <property type="entry name" value="HTH-type_Tx_Regulator"/>
</dbReference>
<feature type="DNA-binding region" description="H-T-H motif" evidence="2">
    <location>
        <begin position="31"/>
        <end position="50"/>
    </location>
</feature>
<dbReference type="PRINTS" id="PR00455">
    <property type="entry name" value="HTHTETR"/>
</dbReference>
<dbReference type="Proteomes" id="UP001163115">
    <property type="component" value="Chromosome"/>
</dbReference>
<keyword evidence="1 2" id="KW-0238">DNA-binding</keyword>
<dbReference type="Gene3D" id="1.10.357.10">
    <property type="entry name" value="Tetracycline Repressor, domain 2"/>
    <property type="match status" value="1"/>
</dbReference>
<dbReference type="EMBL" id="CP113524">
    <property type="protein sequence ID" value="WAJ22937.1"/>
    <property type="molecule type" value="Genomic_DNA"/>
</dbReference>
<protein>
    <submittedName>
        <fullName evidence="4">TetR/AcrR family transcriptional regulator</fullName>
    </submittedName>
</protein>